<dbReference type="Proteomes" id="UP001501358">
    <property type="component" value="Unassembled WGS sequence"/>
</dbReference>
<comment type="caution">
    <text evidence="2">The sequence shown here is derived from an EMBL/GenBank/DDBJ whole genome shotgun (WGS) entry which is preliminary data.</text>
</comment>
<reference evidence="2 3" key="1">
    <citation type="journal article" date="2019" name="Int. J. Syst. Evol. Microbiol.">
        <title>The Global Catalogue of Microorganisms (GCM) 10K type strain sequencing project: providing services to taxonomists for standard genome sequencing and annotation.</title>
        <authorList>
            <consortium name="The Broad Institute Genomics Platform"/>
            <consortium name="The Broad Institute Genome Sequencing Center for Infectious Disease"/>
            <person name="Wu L."/>
            <person name="Ma J."/>
        </authorList>
    </citation>
    <scope>NUCLEOTIDE SEQUENCE [LARGE SCALE GENOMIC DNA]</scope>
    <source>
        <strain evidence="2 3">JCM 6307</strain>
    </source>
</reference>
<dbReference type="Pfam" id="PF13560">
    <property type="entry name" value="HTH_31"/>
    <property type="match status" value="1"/>
</dbReference>
<dbReference type="InterPro" id="IPR010982">
    <property type="entry name" value="Lambda_DNA-bd_dom_sf"/>
</dbReference>
<dbReference type="SMART" id="SM00530">
    <property type="entry name" value="HTH_XRE"/>
    <property type="match status" value="1"/>
</dbReference>
<evidence type="ECO:0000313" key="2">
    <source>
        <dbReference type="EMBL" id="GAA2488679.1"/>
    </source>
</evidence>
<dbReference type="InterPro" id="IPR001387">
    <property type="entry name" value="Cro/C1-type_HTH"/>
</dbReference>
<dbReference type="RefSeq" id="WP_344383360.1">
    <property type="nucleotide sequence ID" value="NZ_BAAATA010000012.1"/>
</dbReference>
<dbReference type="InterPro" id="IPR043917">
    <property type="entry name" value="DUF5753"/>
</dbReference>
<organism evidence="2 3">
    <name type="scientific">Streptomyces thermolineatus</name>
    <dbReference type="NCBI Taxonomy" id="44033"/>
    <lineage>
        <taxon>Bacteria</taxon>
        <taxon>Bacillati</taxon>
        <taxon>Actinomycetota</taxon>
        <taxon>Actinomycetes</taxon>
        <taxon>Kitasatosporales</taxon>
        <taxon>Streptomycetaceae</taxon>
        <taxon>Streptomyces</taxon>
    </lineage>
</organism>
<gene>
    <name evidence="2" type="ORF">GCM10010406_26030</name>
</gene>
<proteinExistence type="predicted"/>
<sequence length="271" mass="30006">MGNRNDAGSTTLKYFGSQLKLLRGRAGLSRAELGERVGYSEAMVAAVEQGRRIPQQGFVDQADEALDARGVLRIGASFLAQARYPSWFQDFAMLEADAVSMYLYSNQTVPGVLQTEEYARAVVGGSCPPPDDDEVERRVAARLDRQTLLTRTPRPVLGFVIEEVVVRRPIGGSAVMEGQLRRLLECSRMRNVSLQVMPTCRETHAGLEGPMVLLETQDRRNLAYVEGQRGSFLISEQDEVSVLMQRYGILRAQALSPEESVSLIEQVLGEL</sequence>
<keyword evidence="3" id="KW-1185">Reference proteome</keyword>
<dbReference type="CDD" id="cd00093">
    <property type="entry name" value="HTH_XRE"/>
    <property type="match status" value="1"/>
</dbReference>
<dbReference type="Gene3D" id="1.10.260.40">
    <property type="entry name" value="lambda repressor-like DNA-binding domains"/>
    <property type="match status" value="1"/>
</dbReference>
<accession>A0ABN3LSV3</accession>
<dbReference type="Pfam" id="PF19054">
    <property type="entry name" value="DUF5753"/>
    <property type="match status" value="1"/>
</dbReference>
<dbReference type="EMBL" id="BAAATA010000012">
    <property type="protein sequence ID" value="GAA2488679.1"/>
    <property type="molecule type" value="Genomic_DNA"/>
</dbReference>
<feature type="domain" description="HTH cro/C1-type" evidence="1">
    <location>
        <begin position="19"/>
        <end position="54"/>
    </location>
</feature>
<evidence type="ECO:0000259" key="1">
    <source>
        <dbReference type="PROSITE" id="PS50943"/>
    </source>
</evidence>
<dbReference type="PROSITE" id="PS50943">
    <property type="entry name" value="HTH_CROC1"/>
    <property type="match status" value="1"/>
</dbReference>
<name>A0ABN3LSV3_9ACTN</name>
<evidence type="ECO:0000313" key="3">
    <source>
        <dbReference type="Proteomes" id="UP001501358"/>
    </source>
</evidence>
<protein>
    <submittedName>
        <fullName evidence="2">Helix-turn-helix transcriptional regulator</fullName>
    </submittedName>
</protein>
<dbReference type="SUPFAM" id="SSF47413">
    <property type="entry name" value="lambda repressor-like DNA-binding domains"/>
    <property type="match status" value="1"/>
</dbReference>